<organism evidence="1 2">
    <name type="scientific">Maribacter caenipelagi</name>
    <dbReference type="NCBI Taxonomy" id="1447781"/>
    <lineage>
        <taxon>Bacteria</taxon>
        <taxon>Pseudomonadati</taxon>
        <taxon>Bacteroidota</taxon>
        <taxon>Flavobacteriia</taxon>
        <taxon>Flavobacteriales</taxon>
        <taxon>Flavobacteriaceae</taxon>
        <taxon>Maribacter</taxon>
    </lineage>
</organism>
<protein>
    <recommendedName>
        <fullName evidence="3">DUF4374 domain-containing protein</fullName>
    </recommendedName>
</protein>
<dbReference type="Proteomes" id="UP000295274">
    <property type="component" value="Unassembled WGS sequence"/>
</dbReference>
<dbReference type="PROSITE" id="PS51257">
    <property type="entry name" value="PROKAR_LIPOPROTEIN"/>
    <property type="match status" value="1"/>
</dbReference>
<evidence type="ECO:0000313" key="2">
    <source>
        <dbReference type="Proteomes" id="UP000295274"/>
    </source>
</evidence>
<dbReference type="OrthoDB" id="1173343at2"/>
<proteinExistence type="predicted"/>
<sequence>MKKLTLLVFAILFISCSDDFVDNDLDAKSSFRVIGNFYDLSVNGGTQGRELYEHENNGEEYDPNSYINLFSEFGLPLTNYENYYSDEDGITIMENAIGRDNYTFHYKSYNSNEIFKIDIPYFNPYEWSYWHYRERIYFQYRDFNSFDSINGTTEYKIKIIDVRTNQETELNLGKFKTTANSKLESLYVGKHAYFLWYEDSFNPEAEKSLLVMSLNESEIIDIKTILKDDTYNLVGDRNGNCYLFGRDGVNYQYDVDSSNLFEINIPGEGGQFQAGYKSNKNPQIIIDDVFFGTRTGAFPGTGSLYPVIYNLKTGESVFIDVFDNITKFESDEVEWQPFVECYAIDYESKVVLLGVSSFSLGGQFKSQGIFTVDFNGNVLDKQKLPIIPIQIIK</sequence>
<name>A0A4R7D034_9FLAO</name>
<comment type="caution">
    <text evidence="1">The sequence shown here is derived from an EMBL/GenBank/DDBJ whole genome shotgun (WGS) entry which is preliminary data.</text>
</comment>
<keyword evidence="2" id="KW-1185">Reference proteome</keyword>
<dbReference type="AlphaFoldDB" id="A0A4R7D034"/>
<dbReference type="EMBL" id="SNZW01000016">
    <property type="protein sequence ID" value="TDS13637.1"/>
    <property type="molecule type" value="Genomic_DNA"/>
</dbReference>
<accession>A0A4R7D034</accession>
<gene>
    <name evidence="1" type="ORF">DFQ03_2932</name>
</gene>
<dbReference type="RefSeq" id="WP_133673840.1">
    <property type="nucleotide sequence ID" value="NZ_SNZW01000016.1"/>
</dbReference>
<reference evidence="1 2" key="1">
    <citation type="submission" date="2019-03" db="EMBL/GenBank/DDBJ databases">
        <title>Genomic Encyclopedia of Type Strains, Phase III (KMG-III): the genomes of soil and plant-associated and newly described type strains.</title>
        <authorList>
            <person name="Whitman W."/>
        </authorList>
    </citation>
    <scope>NUCLEOTIDE SEQUENCE [LARGE SCALE GENOMIC DNA]</scope>
    <source>
        <strain evidence="1 2">CECT 8455</strain>
    </source>
</reference>
<evidence type="ECO:0000313" key="1">
    <source>
        <dbReference type="EMBL" id="TDS13637.1"/>
    </source>
</evidence>
<evidence type="ECO:0008006" key="3">
    <source>
        <dbReference type="Google" id="ProtNLM"/>
    </source>
</evidence>